<dbReference type="KEGG" id="tbe:Trebr_0597"/>
<keyword evidence="5 8" id="KW-0812">Transmembrane</keyword>
<feature type="transmembrane region" description="Helical" evidence="8">
    <location>
        <begin position="276"/>
        <end position="298"/>
    </location>
</feature>
<dbReference type="eggNOG" id="COG1176">
    <property type="taxonomic scope" value="Bacteria"/>
</dbReference>
<dbReference type="PANTHER" id="PTHR42929:SF1">
    <property type="entry name" value="INNER MEMBRANE ABC TRANSPORTER PERMEASE PROTEIN YDCU-RELATED"/>
    <property type="match status" value="1"/>
</dbReference>
<dbReference type="InterPro" id="IPR000515">
    <property type="entry name" value="MetI-like"/>
</dbReference>
<dbReference type="GO" id="GO:0005886">
    <property type="term" value="C:plasma membrane"/>
    <property type="evidence" value="ECO:0007669"/>
    <property type="project" value="UniProtKB-SubCell"/>
</dbReference>
<dbReference type="PANTHER" id="PTHR42929">
    <property type="entry name" value="INNER MEMBRANE ABC TRANSPORTER PERMEASE PROTEIN YDCU-RELATED-RELATED"/>
    <property type="match status" value="1"/>
</dbReference>
<evidence type="ECO:0000256" key="8">
    <source>
        <dbReference type="RuleBase" id="RU363032"/>
    </source>
</evidence>
<keyword evidence="7 8" id="KW-0472">Membrane</keyword>
<evidence type="ECO:0000256" key="2">
    <source>
        <dbReference type="ARBA" id="ARBA00007069"/>
    </source>
</evidence>
<feature type="domain" description="ABC transmembrane type-1" evidence="9">
    <location>
        <begin position="93"/>
        <end position="297"/>
    </location>
</feature>
<dbReference type="GO" id="GO:0055085">
    <property type="term" value="P:transmembrane transport"/>
    <property type="evidence" value="ECO:0007669"/>
    <property type="project" value="InterPro"/>
</dbReference>
<proteinExistence type="inferred from homology"/>
<reference evidence="11" key="1">
    <citation type="submission" date="2011-04" db="EMBL/GenBank/DDBJ databases">
        <title>The complete genome of Treponema brennaborense DSM 12168.</title>
        <authorList>
            <person name="Lucas S."/>
            <person name="Han J."/>
            <person name="Lapidus A."/>
            <person name="Bruce D."/>
            <person name="Goodwin L."/>
            <person name="Pitluck S."/>
            <person name="Peters L."/>
            <person name="Kyrpides N."/>
            <person name="Mavromatis K."/>
            <person name="Ivanova N."/>
            <person name="Mikhailova N."/>
            <person name="Pagani I."/>
            <person name="Teshima H."/>
            <person name="Detter J.C."/>
            <person name="Tapia R."/>
            <person name="Han C."/>
            <person name="Land M."/>
            <person name="Hauser L."/>
            <person name="Markowitz V."/>
            <person name="Cheng J.-F."/>
            <person name="Hugenholtz P."/>
            <person name="Woyke T."/>
            <person name="Wu D."/>
            <person name="Gronow S."/>
            <person name="Wellnitz S."/>
            <person name="Brambilla E."/>
            <person name="Klenk H.-P."/>
            <person name="Eisen J.A."/>
        </authorList>
    </citation>
    <scope>NUCLEOTIDE SEQUENCE [LARGE SCALE GENOMIC DNA]</scope>
    <source>
        <strain evidence="11">DSM 12168 / CIP 105900 / DD5/3</strain>
    </source>
</reference>
<dbReference type="OrthoDB" id="9807047at2"/>
<evidence type="ECO:0000256" key="4">
    <source>
        <dbReference type="ARBA" id="ARBA00022475"/>
    </source>
</evidence>
<dbReference type="Proteomes" id="UP000006546">
    <property type="component" value="Chromosome"/>
</dbReference>
<feature type="transmembrane region" description="Helical" evidence="8">
    <location>
        <begin position="126"/>
        <end position="149"/>
    </location>
</feature>
<name>F4LPU8_TREBD</name>
<evidence type="ECO:0000313" key="10">
    <source>
        <dbReference type="EMBL" id="AEE16040.1"/>
    </source>
</evidence>
<evidence type="ECO:0000256" key="5">
    <source>
        <dbReference type="ARBA" id="ARBA00022692"/>
    </source>
</evidence>
<organism evidence="10 11">
    <name type="scientific">Treponema brennaborense (strain DSM 12168 / CIP 105900 / DD5/3)</name>
    <dbReference type="NCBI Taxonomy" id="906968"/>
    <lineage>
        <taxon>Bacteria</taxon>
        <taxon>Pseudomonadati</taxon>
        <taxon>Spirochaetota</taxon>
        <taxon>Spirochaetia</taxon>
        <taxon>Spirochaetales</taxon>
        <taxon>Treponemataceae</taxon>
        <taxon>Treponema</taxon>
    </lineage>
</organism>
<evidence type="ECO:0000256" key="1">
    <source>
        <dbReference type="ARBA" id="ARBA00004651"/>
    </source>
</evidence>
<gene>
    <name evidence="10" type="ordered locus">Trebr_0597</name>
</gene>
<keyword evidence="6 8" id="KW-1133">Transmembrane helix</keyword>
<dbReference type="Gene3D" id="1.10.3720.10">
    <property type="entry name" value="MetI-like"/>
    <property type="match status" value="1"/>
</dbReference>
<evidence type="ECO:0000256" key="3">
    <source>
        <dbReference type="ARBA" id="ARBA00022448"/>
    </source>
</evidence>
<dbReference type="CDD" id="cd06261">
    <property type="entry name" value="TM_PBP2"/>
    <property type="match status" value="1"/>
</dbReference>
<dbReference type="InterPro" id="IPR035906">
    <property type="entry name" value="MetI-like_sf"/>
</dbReference>
<dbReference type="HOGENOM" id="CLU_016047_18_3_12"/>
<keyword evidence="4" id="KW-1003">Cell membrane</keyword>
<feature type="transmembrane region" description="Helical" evidence="8">
    <location>
        <begin position="233"/>
        <end position="256"/>
    </location>
</feature>
<dbReference type="PROSITE" id="PS50928">
    <property type="entry name" value="ABC_TM1"/>
    <property type="match status" value="1"/>
</dbReference>
<feature type="transmembrane region" description="Helical" evidence="8">
    <location>
        <begin position="36"/>
        <end position="64"/>
    </location>
</feature>
<evidence type="ECO:0000313" key="11">
    <source>
        <dbReference type="Proteomes" id="UP000006546"/>
    </source>
</evidence>
<accession>F4LPU8</accession>
<sequence length="317" mass="35497">MSAAPEDVKPPEAGSLSERKERIKLRRAHKLFKTPGALYAWPMGAWFTVFFVIPLVIIILYSFLEKGLYGGVVWKFSFEAYRQMFNPKYGIILLRTVKIALISTLVTILIALPCGYAMARSKRQTMLLILVIIPFWTNSLIRIFAWMSILGNDGIVNSLLRQLGIVSEYAKLLYNQNAVILVSVYMYLPYAILPVFTSIDRFDFSLLEAARDLGATKPQSMFKVLLPNIKSGVVTAIIFTFIPIFGAYTVPLLVGGKDSYMIGNIIVDQVNKTRNWPLAAAFSMIITVVSMLGVLWMMNSGKKDAALKDTGKTERGK</sequence>
<evidence type="ECO:0000256" key="7">
    <source>
        <dbReference type="ARBA" id="ARBA00023136"/>
    </source>
</evidence>
<dbReference type="EMBL" id="CP002696">
    <property type="protein sequence ID" value="AEE16040.1"/>
    <property type="molecule type" value="Genomic_DNA"/>
</dbReference>
<dbReference type="AlphaFoldDB" id="F4LPU8"/>
<dbReference type="STRING" id="906968.Trebr_0597"/>
<keyword evidence="11" id="KW-1185">Reference proteome</keyword>
<protein>
    <submittedName>
        <fullName evidence="10">ABC-type transporter, integral membrane subunit</fullName>
    </submittedName>
</protein>
<feature type="transmembrane region" description="Helical" evidence="8">
    <location>
        <begin position="178"/>
        <end position="196"/>
    </location>
</feature>
<feature type="transmembrane region" description="Helical" evidence="8">
    <location>
        <begin position="99"/>
        <end position="119"/>
    </location>
</feature>
<evidence type="ECO:0000259" key="9">
    <source>
        <dbReference type="PROSITE" id="PS50928"/>
    </source>
</evidence>
<comment type="similarity">
    <text evidence="2">Belongs to the binding-protein-dependent transport system permease family. CysTW subfamily.</text>
</comment>
<dbReference type="Pfam" id="PF00528">
    <property type="entry name" value="BPD_transp_1"/>
    <property type="match status" value="1"/>
</dbReference>
<keyword evidence="3 8" id="KW-0813">Transport</keyword>
<dbReference type="RefSeq" id="WP_013757759.1">
    <property type="nucleotide sequence ID" value="NC_015500.1"/>
</dbReference>
<comment type="subcellular location">
    <subcellularLocation>
        <location evidence="1 8">Cell membrane</location>
        <topology evidence="1 8">Multi-pass membrane protein</topology>
    </subcellularLocation>
</comment>
<evidence type="ECO:0000256" key="6">
    <source>
        <dbReference type="ARBA" id="ARBA00022989"/>
    </source>
</evidence>
<dbReference type="SUPFAM" id="SSF161098">
    <property type="entry name" value="MetI-like"/>
    <property type="match status" value="1"/>
</dbReference>